<dbReference type="GO" id="GO:0006508">
    <property type="term" value="P:proteolysis"/>
    <property type="evidence" value="ECO:0007669"/>
    <property type="project" value="UniProtKB-KW"/>
</dbReference>
<evidence type="ECO:0000313" key="10">
    <source>
        <dbReference type="EMBL" id="MUL27043.1"/>
    </source>
</evidence>
<dbReference type="Pfam" id="PF18962">
    <property type="entry name" value="Por_Secre_tail"/>
    <property type="match status" value="1"/>
</dbReference>
<dbReference type="InterPro" id="IPR015500">
    <property type="entry name" value="Peptidase_S8_subtilisin-rel"/>
</dbReference>
<feature type="signal peptide" evidence="7">
    <location>
        <begin position="1"/>
        <end position="26"/>
    </location>
</feature>
<dbReference type="InterPro" id="IPR022398">
    <property type="entry name" value="Peptidase_S8_His-AS"/>
</dbReference>
<dbReference type="SUPFAM" id="SSF52743">
    <property type="entry name" value="Subtilisin-like"/>
    <property type="match status" value="1"/>
</dbReference>
<dbReference type="EMBL" id="VVIQ01000002">
    <property type="protein sequence ID" value="MUL27043.1"/>
    <property type="molecule type" value="Genomic_DNA"/>
</dbReference>
<feature type="active site" description="Charge relay system" evidence="5">
    <location>
        <position position="495"/>
    </location>
</feature>
<keyword evidence="11" id="KW-1185">Reference proteome</keyword>
<dbReference type="Gene3D" id="2.60.40.10">
    <property type="entry name" value="Immunoglobulins"/>
    <property type="match status" value="1"/>
</dbReference>
<evidence type="ECO:0000256" key="6">
    <source>
        <dbReference type="RuleBase" id="RU003355"/>
    </source>
</evidence>
<evidence type="ECO:0000256" key="2">
    <source>
        <dbReference type="ARBA" id="ARBA00022670"/>
    </source>
</evidence>
<dbReference type="InterPro" id="IPR013783">
    <property type="entry name" value="Ig-like_fold"/>
</dbReference>
<evidence type="ECO:0000313" key="11">
    <source>
        <dbReference type="Proteomes" id="UP000482295"/>
    </source>
</evidence>
<dbReference type="InterPro" id="IPR000209">
    <property type="entry name" value="Peptidase_S8/S53_dom"/>
</dbReference>
<dbReference type="Pfam" id="PF00082">
    <property type="entry name" value="Peptidase_S8"/>
    <property type="match status" value="1"/>
</dbReference>
<evidence type="ECO:0000256" key="4">
    <source>
        <dbReference type="ARBA" id="ARBA00022825"/>
    </source>
</evidence>
<evidence type="ECO:0000256" key="1">
    <source>
        <dbReference type="ARBA" id="ARBA00011073"/>
    </source>
</evidence>
<dbReference type="InterPro" id="IPR023828">
    <property type="entry name" value="Peptidase_S8_Ser-AS"/>
</dbReference>
<feature type="chain" id="PRO_5028970787" evidence="7">
    <location>
        <begin position="27"/>
        <end position="950"/>
    </location>
</feature>
<dbReference type="PANTHER" id="PTHR43399">
    <property type="entry name" value="SUBTILISIN-RELATED"/>
    <property type="match status" value="1"/>
</dbReference>
<dbReference type="InterPro" id="IPR026444">
    <property type="entry name" value="Secre_tail"/>
</dbReference>
<dbReference type="RefSeq" id="WP_155715097.1">
    <property type="nucleotide sequence ID" value="NZ_VVIQ01000002.1"/>
</dbReference>
<comment type="caution">
    <text evidence="10">The sequence shown here is derived from an EMBL/GenBank/DDBJ whole genome shotgun (WGS) entry which is preliminary data.</text>
</comment>
<feature type="active site" description="Charge relay system" evidence="5">
    <location>
        <position position="219"/>
    </location>
</feature>
<dbReference type="PROSITE" id="PS51892">
    <property type="entry name" value="SUBTILASE"/>
    <property type="match status" value="1"/>
</dbReference>
<dbReference type="PANTHER" id="PTHR43399:SF4">
    <property type="entry name" value="CELL WALL-ASSOCIATED PROTEASE"/>
    <property type="match status" value="1"/>
</dbReference>
<keyword evidence="4 5" id="KW-0720">Serine protease</keyword>
<organism evidence="10 11">
    <name type="scientific">Prevotella vespertina</name>
    <dbReference type="NCBI Taxonomy" id="2608404"/>
    <lineage>
        <taxon>Bacteria</taxon>
        <taxon>Pseudomonadati</taxon>
        <taxon>Bacteroidota</taxon>
        <taxon>Bacteroidia</taxon>
        <taxon>Bacteroidales</taxon>
        <taxon>Prevotellaceae</taxon>
        <taxon>Prevotella</taxon>
    </lineage>
</organism>
<accession>A0A7C9HCZ7</accession>
<feature type="active site" description="Charge relay system" evidence="5">
    <location>
        <position position="268"/>
    </location>
</feature>
<dbReference type="NCBIfam" id="TIGR04183">
    <property type="entry name" value="Por_Secre_tail"/>
    <property type="match status" value="1"/>
</dbReference>
<dbReference type="InterPro" id="IPR051048">
    <property type="entry name" value="Peptidase_S8/S53_subtilisin"/>
</dbReference>
<gene>
    <name evidence="10" type="ORF">F0475_01605</name>
</gene>
<sequence length="950" mass="104704">MKKFRNIYLSLISVALIAGLCTSCNDDMLESSNQQTTTKPSYESFPWEPGMAYIKLKASVSPTTRAATQTVSRATILDDATVKVEQVFDMTNEYANLKRARGLDRWFVVKFDKAKDVGEVINELKRDPAIEKVHGSVQIVPSEVTYTPTTRAPINPRRLRDANDGQGPLSFSDPYLKYQWHYTTTIEQYMTFQPGADIDLFPAWQKETGDPHVVVAVMDSGIDFTHEDLEGAAWEGKDPKTGETIHGRNFWAEETGQDDPNHIIAGAHGTHVAGTIAARNNNGIGVCGIAGGNGDANSGVRLMSCEIYGHDGTTETATTKYIVKAFEFAAENGASVMNCSWGYAFDRKKYLNNENFQSIFKSQFDLLKDGIDYFTDVAGCDKDGKKKPDAYMKGGLIFFASGNDSQYDIDMIPASYNRVVAVGAINSLGVPTAYMNKGPWVDVLAPGGTTETGSVNQGVLSTVPSDYEYGMTGPYPNTDFTLPSDSHYAFAQGTSMATPHVTGIAALVVSKFGKTNPNFTNEDLRRRILGALKDKNPYEVKTDENLAGKMGLGYIDALYALSDPETEAPEAPTITITDYSSHATKGYYDANITWNVTADNDALNDEHTAFAYDIQLFKKSDLSTPVQSFTRFSYNMSVGTEMQQEFTGLETDMEYVVKMVARDRFNNRSQEVSTNFKTRLNHAPIFTDMIEKNLRLLDTQPYYHKILPVKDEDGHSWTYSTTELPQGVELKRIGDTFDLLIKVGAQGTYQFDITLTDQLGGKTTQTIAYEVIPHTAPELTSPIGDISLFANGEAIEVNLAHVFTASSGKTMHYTVTSNNEQVAKVAVEGTKLIVTPGQKGLTKLTITAIDGSRRTTTSAIVRVTDKNAPDVHVIYPNPAHSYIKALMRSNVTKVRAIITSLHGQKLIDQSMTPDSRTHEVTLGIDRLAPGTYYLLLTTDRLTSKHVFIKK</sequence>
<evidence type="ECO:0000256" key="5">
    <source>
        <dbReference type="PROSITE-ProRule" id="PRU01240"/>
    </source>
</evidence>
<feature type="domain" description="Secretion system C-terminal sorting" evidence="9">
    <location>
        <begin position="874"/>
        <end position="946"/>
    </location>
</feature>
<dbReference type="InterPro" id="IPR023827">
    <property type="entry name" value="Peptidase_S8_Asp-AS"/>
</dbReference>
<dbReference type="PROSITE" id="PS00136">
    <property type="entry name" value="SUBTILASE_ASP"/>
    <property type="match status" value="1"/>
</dbReference>
<reference evidence="10 11" key="1">
    <citation type="submission" date="2019-09" db="EMBL/GenBank/DDBJ databases">
        <title>Prevotella A2879 sp. nov., isolated from an abscess of a patient.</title>
        <authorList>
            <person name="Buhl M."/>
            <person name="Oberhettinger P."/>
        </authorList>
    </citation>
    <scope>NUCLEOTIDE SEQUENCE [LARGE SCALE GENOMIC DNA]</scope>
    <source>
        <strain evidence="10 11">A2879</strain>
    </source>
</reference>
<dbReference type="Proteomes" id="UP000482295">
    <property type="component" value="Unassembled WGS sequence"/>
</dbReference>
<dbReference type="InterPro" id="IPR036852">
    <property type="entry name" value="Peptidase_S8/S53_dom_sf"/>
</dbReference>
<dbReference type="Gene3D" id="3.40.50.200">
    <property type="entry name" value="Peptidase S8/S53 domain"/>
    <property type="match status" value="1"/>
</dbReference>
<proteinExistence type="inferred from homology"/>
<dbReference type="PROSITE" id="PS00138">
    <property type="entry name" value="SUBTILASE_SER"/>
    <property type="match status" value="1"/>
</dbReference>
<feature type="domain" description="Peptidase S8/S53" evidence="8">
    <location>
        <begin position="212"/>
        <end position="535"/>
    </location>
</feature>
<dbReference type="GO" id="GO:0004252">
    <property type="term" value="F:serine-type endopeptidase activity"/>
    <property type="evidence" value="ECO:0007669"/>
    <property type="project" value="UniProtKB-UniRule"/>
</dbReference>
<keyword evidence="7" id="KW-0732">Signal</keyword>
<evidence type="ECO:0000256" key="7">
    <source>
        <dbReference type="SAM" id="SignalP"/>
    </source>
</evidence>
<keyword evidence="2 5" id="KW-0645">Protease</keyword>
<evidence type="ECO:0000256" key="3">
    <source>
        <dbReference type="ARBA" id="ARBA00022801"/>
    </source>
</evidence>
<evidence type="ECO:0000259" key="9">
    <source>
        <dbReference type="Pfam" id="PF18962"/>
    </source>
</evidence>
<dbReference type="AlphaFoldDB" id="A0A7C9HCZ7"/>
<protein>
    <submittedName>
        <fullName evidence="10">S8 family serine peptidase</fullName>
    </submittedName>
</protein>
<dbReference type="PROSITE" id="PS00137">
    <property type="entry name" value="SUBTILASE_HIS"/>
    <property type="match status" value="1"/>
</dbReference>
<keyword evidence="3 5" id="KW-0378">Hydrolase</keyword>
<dbReference type="PRINTS" id="PR00723">
    <property type="entry name" value="SUBTILISIN"/>
</dbReference>
<evidence type="ECO:0000259" key="8">
    <source>
        <dbReference type="Pfam" id="PF00082"/>
    </source>
</evidence>
<name>A0A7C9HCZ7_9BACT</name>
<comment type="similarity">
    <text evidence="1 5 6">Belongs to the peptidase S8 family.</text>
</comment>